<dbReference type="EMBL" id="CAADFY010000111">
    <property type="protein sequence ID" value="VFK57303.1"/>
    <property type="molecule type" value="Genomic_DNA"/>
</dbReference>
<feature type="compositionally biased region" description="Basic and acidic residues" evidence="1">
    <location>
        <begin position="8"/>
        <end position="20"/>
    </location>
</feature>
<feature type="region of interest" description="Disordered" evidence="1">
    <location>
        <begin position="1"/>
        <end position="31"/>
    </location>
</feature>
<sequence length="109" mass="12531">MTKAMYHGRLDRPSRSERERPRPRHQGNGDGLRRFRLRWADTNALFRMPGEVAKQAVKNDAYVIGMRLRLQLAGVFFQGPAHGSAAGWEVTGENKCNWLKRINNNLSLR</sequence>
<dbReference type="EMBL" id="CAADFV010000107">
    <property type="protein sequence ID" value="VFK65443.1"/>
    <property type="molecule type" value="Genomic_DNA"/>
</dbReference>
<evidence type="ECO:0000313" key="3">
    <source>
        <dbReference type="EMBL" id="VFK65443.1"/>
    </source>
</evidence>
<name>A0A450ZU70_9GAMM</name>
<organism evidence="2">
    <name type="scientific">Candidatus Kentrum sp. TUN</name>
    <dbReference type="NCBI Taxonomy" id="2126343"/>
    <lineage>
        <taxon>Bacteria</taxon>
        <taxon>Pseudomonadati</taxon>
        <taxon>Pseudomonadota</taxon>
        <taxon>Gammaproteobacteria</taxon>
        <taxon>Candidatus Kentrum</taxon>
    </lineage>
</organism>
<protein>
    <submittedName>
        <fullName evidence="2">Uncharacterized protein</fullName>
    </submittedName>
</protein>
<dbReference type="AlphaFoldDB" id="A0A450ZU70"/>
<reference evidence="2" key="1">
    <citation type="submission" date="2019-02" db="EMBL/GenBank/DDBJ databases">
        <authorList>
            <person name="Gruber-Vodicka R. H."/>
            <person name="Seah K. B. B."/>
        </authorList>
    </citation>
    <scope>NUCLEOTIDE SEQUENCE</scope>
    <source>
        <strain evidence="3">BECK_BY2</strain>
        <strain evidence="2">BECK_BY3</strain>
    </source>
</reference>
<proteinExistence type="predicted"/>
<gene>
    <name evidence="3" type="ORF">BECKTUN1418E_GA0071001_110710</name>
    <name evidence="2" type="ORF">BECKTUN1418F_GA0071002_111110</name>
</gene>
<evidence type="ECO:0000313" key="2">
    <source>
        <dbReference type="EMBL" id="VFK57303.1"/>
    </source>
</evidence>
<accession>A0A450ZU70</accession>
<evidence type="ECO:0000256" key="1">
    <source>
        <dbReference type="SAM" id="MobiDB-lite"/>
    </source>
</evidence>